<protein>
    <submittedName>
        <fullName evidence="1">Uncharacterized protein</fullName>
    </submittedName>
</protein>
<accession>A0ACB0LA78</accession>
<proteinExistence type="predicted"/>
<name>A0ACB0LA78_TRIPR</name>
<keyword evidence="2" id="KW-1185">Reference proteome</keyword>
<reference evidence="1" key="1">
    <citation type="submission" date="2023-10" db="EMBL/GenBank/DDBJ databases">
        <authorList>
            <person name="Rodriguez Cubillos JULIANA M."/>
            <person name="De Vega J."/>
        </authorList>
    </citation>
    <scope>NUCLEOTIDE SEQUENCE</scope>
</reference>
<evidence type="ECO:0000313" key="2">
    <source>
        <dbReference type="Proteomes" id="UP001177021"/>
    </source>
</evidence>
<comment type="caution">
    <text evidence="1">The sequence shown here is derived from an EMBL/GenBank/DDBJ whole genome shotgun (WGS) entry which is preliminary data.</text>
</comment>
<dbReference type="EMBL" id="CASHSV030000513">
    <property type="protein sequence ID" value="CAJ2666352.1"/>
    <property type="molecule type" value="Genomic_DNA"/>
</dbReference>
<organism evidence="1 2">
    <name type="scientific">Trifolium pratense</name>
    <name type="common">Red clover</name>
    <dbReference type="NCBI Taxonomy" id="57577"/>
    <lineage>
        <taxon>Eukaryota</taxon>
        <taxon>Viridiplantae</taxon>
        <taxon>Streptophyta</taxon>
        <taxon>Embryophyta</taxon>
        <taxon>Tracheophyta</taxon>
        <taxon>Spermatophyta</taxon>
        <taxon>Magnoliopsida</taxon>
        <taxon>eudicotyledons</taxon>
        <taxon>Gunneridae</taxon>
        <taxon>Pentapetalae</taxon>
        <taxon>rosids</taxon>
        <taxon>fabids</taxon>
        <taxon>Fabales</taxon>
        <taxon>Fabaceae</taxon>
        <taxon>Papilionoideae</taxon>
        <taxon>50 kb inversion clade</taxon>
        <taxon>NPAAA clade</taxon>
        <taxon>Hologalegina</taxon>
        <taxon>IRL clade</taxon>
        <taxon>Trifolieae</taxon>
        <taxon>Trifolium</taxon>
    </lineage>
</organism>
<gene>
    <name evidence="1" type="ORF">MILVUS5_LOCUS31159</name>
</gene>
<sequence length="114" mass="12548">MKWLEIWGGGRMVCGARGCFGRCSFNNVAGVVEDAVDMIQRLHGNGILAIQQKGRDYCMNDFGTYVSAYLCDIFLLCCYCCSGATAFSTSPLLAVDVLVIVEKIVDSVECFFFE</sequence>
<dbReference type="Proteomes" id="UP001177021">
    <property type="component" value="Unassembled WGS sequence"/>
</dbReference>
<evidence type="ECO:0000313" key="1">
    <source>
        <dbReference type="EMBL" id="CAJ2666352.1"/>
    </source>
</evidence>